<sequence length="179" mass="19108">MYSHQRTAAAQRRQGRRPGPPRAGHGQPPSRAAEGHDARPELLVGHLAELRALTRGLAAATGAEPADPLLAEQVDELTGAERDIAGEIRRLRDRYRVADPGERPAPGAVGNGRFLRDRLAEIHVRAVRTAQRALLIAAALGEANTAVLLGMRMLAHQRHAGRLSSPPGDVPQVTAARPA</sequence>
<accession>A0A8J3CGM7</accession>
<gene>
    <name evidence="2" type="ORF">GCM10012275_49360</name>
</gene>
<reference evidence="2" key="1">
    <citation type="journal article" date="2014" name="Int. J. Syst. Evol. Microbiol.">
        <title>Complete genome sequence of Corynebacterium casei LMG S-19264T (=DSM 44701T), isolated from a smear-ripened cheese.</title>
        <authorList>
            <consortium name="US DOE Joint Genome Institute (JGI-PGF)"/>
            <person name="Walter F."/>
            <person name="Albersmeier A."/>
            <person name="Kalinowski J."/>
            <person name="Ruckert C."/>
        </authorList>
    </citation>
    <scope>NUCLEOTIDE SEQUENCE</scope>
    <source>
        <strain evidence="2">CGMCC 4.5737</strain>
    </source>
</reference>
<protein>
    <submittedName>
        <fullName evidence="2">Uncharacterized protein</fullName>
    </submittedName>
</protein>
<dbReference type="RefSeq" id="WP_189060802.1">
    <property type="nucleotide sequence ID" value="NZ_BMMK01000029.1"/>
</dbReference>
<dbReference type="AlphaFoldDB" id="A0A8J3CGM7"/>
<feature type="region of interest" description="Disordered" evidence="1">
    <location>
        <begin position="160"/>
        <end position="179"/>
    </location>
</feature>
<evidence type="ECO:0000313" key="2">
    <source>
        <dbReference type="EMBL" id="GGM72856.1"/>
    </source>
</evidence>
<comment type="caution">
    <text evidence="2">The sequence shown here is derived from an EMBL/GenBank/DDBJ whole genome shotgun (WGS) entry which is preliminary data.</text>
</comment>
<name>A0A8J3CGM7_9PSEU</name>
<dbReference type="Proteomes" id="UP000637578">
    <property type="component" value="Unassembled WGS sequence"/>
</dbReference>
<keyword evidence="3" id="KW-1185">Reference proteome</keyword>
<feature type="compositionally biased region" description="Low complexity" evidence="1">
    <location>
        <begin position="1"/>
        <end position="12"/>
    </location>
</feature>
<proteinExistence type="predicted"/>
<evidence type="ECO:0000256" key="1">
    <source>
        <dbReference type="SAM" id="MobiDB-lite"/>
    </source>
</evidence>
<evidence type="ECO:0000313" key="3">
    <source>
        <dbReference type="Proteomes" id="UP000637578"/>
    </source>
</evidence>
<organism evidence="2 3">
    <name type="scientific">Longimycelium tulufanense</name>
    <dbReference type="NCBI Taxonomy" id="907463"/>
    <lineage>
        <taxon>Bacteria</taxon>
        <taxon>Bacillati</taxon>
        <taxon>Actinomycetota</taxon>
        <taxon>Actinomycetes</taxon>
        <taxon>Pseudonocardiales</taxon>
        <taxon>Pseudonocardiaceae</taxon>
        <taxon>Longimycelium</taxon>
    </lineage>
</organism>
<feature type="region of interest" description="Disordered" evidence="1">
    <location>
        <begin position="1"/>
        <end position="36"/>
    </location>
</feature>
<reference evidence="2" key="2">
    <citation type="submission" date="2020-09" db="EMBL/GenBank/DDBJ databases">
        <authorList>
            <person name="Sun Q."/>
            <person name="Zhou Y."/>
        </authorList>
    </citation>
    <scope>NUCLEOTIDE SEQUENCE</scope>
    <source>
        <strain evidence="2">CGMCC 4.5737</strain>
    </source>
</reference>
<dbReference type="EMBL" id="BMMK01000029">
    <property type="protein sequence ID" value="GGM72856.1"/>
    <property type="molecule type" value="Genomic_DNA"/>
</dbReference>